<dbReference type="SUPFAM" id="SSF52540">
    <property type="entry name" value="P-loop containing nucleoside triphosphate hydrolases"/>
    <property type="match status" value="1"/>
</dbReference>
<reference evidence="8 9" key="2">
    <citation type="submission" date="2019-09" db="EMBL/GenBank/DDBJ databases">
        <title>Mesorhizobium sp. MaA-C15 isolated from Microcystis aeruginosa.</title>
        <authorList>
            <person name="Jeong S.E."/>
            <person name="Jin H.M."/>
            <person name="Jeon C.O."/>
        </authorList>
    </citation>
    <scope>NUCLEOTIDE SEQUENCE [LARGE SCALE GENOMIC DNA]</scope>
    <source>
        <strain evidence="8 9">MaA-C15</strain>
    </source>
</reference>
<comment type="caution">
    <text evidence="8">The sequence shown here is derived from an EMBL/GenBank/DDBJ whole genome shotgun (WGS) entry which is preliminary data.</text>
</comment>
<evidence type="ECO:0000313" key="9">
    <source>
        <dbReference type="Proteomes" id="UP000323258"/>
    </source>
</evidence>
<dbReference type="Pfam" id="PF00005">
    <property type="entry name" value="ABC_tran"/>
    <property type="match status" value="1"/>
</dbReference>
<evidence type="ECO:0000256" key="5">
    <source>
        <dbReference type="ARBA" id="ARBA00022967"/>
    </source>
</evidence>
<dbReference type="InterPro" id="IPR003439">
    <property type="entry name" value="ABC_transporter-like_ATP-bd"/>
</dbReference>
<dbReference type="FunFam" id="3.40.50.300:FF:000134">
    <property type="entry name" value="Iron-enterobactin ABC transporter ATP-binding protein"/>
    <property type="match status" value="1"/>
</dbReference>
<dbReference type="SMART" id="SM00382">
    <property type="entry name" value="AAA"/>
    <property type="match status" value="1"/>
</dbReference>
<protein>
    <submittedName>
        <fullName evidence="8">ABC transporter ATP-binding protein</fullName>
    </submittedName>
</protein>
<keyword evidence="2" id="KW-0813">Transport</keyword>
<name>A0A5D4H0L3_9HYPH</name>
<keyword evidence="9" id="KW-1185">Reference proteome</keyword>
<keyword evidence="4 8" id="KW-0067">ATP-binding</keyword>
<organism evidence="8 9">
    <name type="scientific">Neoaquamicrobium microcysteis</name>
    <dbReference type="NCBI Taxonomy" id="2682781"/>
    <lineage>
        <taxon>Bacteria</taxon>
        <taxon>Pseudomonadati</taxon>
        <taxon>Pseudomonadota</taxon>
        <taxon>Alphaproteobacteria</taxon>
        <taxon>Hyphomicrobiales</taxon>
        <taxon>Phyllobacteriaceae</taxon>
        <taxon>Neoaquamicrobium</taxon>
    </lineage>
</organism>
<feature type="domain" description="ABC transporter" evidence="7">
    <location>
        <begin position="4"/>
        <end position="238"/>
    </location>
</feature>
<keyword evidence="5" id="KW-1278">Translocase</keyword>
<gene>
    <name evidence="8" type="ORF">FY036_05840</name>
</gene>
<dbReference type="Proteomes" id="UP000323258">
    <property type="component" value="Unassembled WGS sequence"/>
</dbReference>
<comment type="function">
    <text evidence="6">Part of the ABC transporter complex HmuTUV involved in hemin import. Responsible for energy coupling to the transport system.</text>
</comment>
<dbReference type="OrthoDB" id="9805601at2"/>
<dbReference type="PROSITE" id="PS00211">
    <property type="entry name" value="ABC_TRANSPORTER_1"/>
    <property type="match status" value="1"/>
</dbReference>
<comment type="similarity">
    <text evidence="1">Belongs to the ABC transporter superfamily.</text>
</comment>
<reference evidence="8 9" key="1">
    <citation type="submission" date="2019-08" db="EMBL/GenBank/DDBJ databases">
        <authorList>
            <person name="Seo Y.L."/>
        </authorList>
    </citation>
    <scope>NUCLEOTIDE SEQUENCE [LARGE SCALE GENOMIC DNA]</scope>
    <source>
        <strain evidence="8 9">MaA-C15</strain>
    </source>
</reference>
<dbReference type="AlphaFoldDB" id="A0A5D4H0L3"/>
<evidence type="ECO:0000313" key="8">
    <source>
        <dbReference type="EMBL" id="TYR34014.1"/>
    </source>
</evidence>
<dbReference type="EMBL" id="VSZS01000057">
    <property type="protein sequence ID" value="TYR34014.1"/>
    <property type="molecule type" value="Genomic_DNA"/>
</dbReference>
<dbReference type="InterPro" id="IPR003593">
    <property type="entry name" value="AAA+_ATPase"/>
</dbReference>
<dbReference type="Gene3D" id="3.40.50.300">
    <property type="entry name" value="P-loop containing nucleotide triphosphate hydrolases"/>
    <property type="match status" value="1"/>
</dbReference>
<evidence type="ECO:0000256" key="6">
    <source>
        <dbReference type="ARBA" id="ARBA00037066"/>
    </source>
</evidence>
<dbReference type="InterPro" id="IPR017871">
    <property type="entry name" value="ABC_transporter-like_CS"/>
</dbReference>
<evidence type="ECO:0000256" key="3">
    <source>
        <dbReference type="ARBA" id="ARBA00022741"/>
    </source>
</evidence>
<proteinExistence type="inferred from homology"/>
<evidence type="ECO:0000256" key="2">
    <source>
        <dbReference type="ARBA" id="ARBA00022448"/>
    </source>
</evidence>
<dbReference type="GO" id="GO:0016887">
    <property type="term" value="F:ATP hydrolysis activity"/>
    <property type="evidence" value="ECO:0007669"/>
    <property type="project" value="InterPro"/>
</dbReference>
<dbReference type="CDD" id="cd03214">
    <property type="entry name" value="ABC_Iron-Siderophores_B12_Hemin"/>
    <property type="match status" value="1"/>
</dbReference>
<evidence type="ECO:0000256" key="4">
    <source>
        <dbReference type="ARBA" id="ARBA00022840"/>
    </source>
</evidence>
<dbReference type="InterPro" id="IPR027417">
    <property type="entry name" value="P-loop_NTPase"/>
</dbReference>
<dbReference type="PROSITE" id="PS50893">
    <property type="entry name" value="ABC_TRANSPORTER_2"/>
    <property type="match status" value="1"/>
</dbReference>
<dbReference type="RefSeq" id="WP_148913777.1">
    <property type="nucleotide sequence ID" value="NZ_VSZS01000057.1"/>
</dbReference>
<accession>A0A5D4H0L3</accession>
<evidence type="ECO:0000256" key="1">
    <source>
        <dbReference type="ARBA" id="ARBA00005417"/>
    </source>
</evidence>
<sequence length="263" mass="27601">MSLLRLSDVSARLGGKAVLDGVDLSIREGEFVGLIGPNGAGKSTLLRAVLGLTPSSGEIDIGGTPALNLSATARAKIVSYLPQEREIAWPVTAERLVGLGRSPHMPAFAGLGERDNAAVLRAMQRMDVAEFAARPATELSGGEKARVLIARALAQEAPLMLADEPTAGLDPLHQIALMRVFAALAREGASVVACLHDLGLAARWCTRLVLLDAGRIVADGTPAEVLTQARLRDVYNIEAYIGEVGGGLVVYPLDLSSLPDAQR</sequence>
<keyword evidence="3" id="KW-0547">Nucleotide-binding</keyword>
<dbReference type="PANTHER" id="PTHR42794">
    <property type="entry name" value="HEMIN IMPORT ATP-BINDING PROTEIN HMUV"/>
    <property type="match status" value="1"/>
</dbReference>
<dbReference type="GO" id="GO:0005524">
    <property type="term" value="F:ATP binding"/>
    <property type="evidence" value="ECO:0007669"/>
    <property type="project" value="UniProtKB-KW"/>
</dbReference>
<dbReference type="PANTHER" id="PTHR42794:SF1">
    <property type="entry name" value="HEMIN IMPORT ATP-BINDING PROTEIN HMUV"/>
    <property type="match status" value="1"/>
</dbReference>
<evidence type="ECO:0000259" key="7">
    <source>
        <dbReference type="PROSITE" id="PS50893"/>
    </source>
</evidence>